<dbReference type="RefSeq" id="WP_020511391.1">
    <property type="nucleotide sequence ID" value="NZ_JBIAZU010000001.1"/>
</dbReference>
<feature type="signal peptide" evidence="2">
    <location>
        <begin position="1"/>
        <end position="27"/>
    </location>
</feature>
<proteinExistence type="inferred from homology"/>
<evidence type="ECO:0000313" key="5">
    <source>
        <dbReference type="Proteomes" id="UP001602245"/>
    </source>
</evidence>
<feature type="domain" description="GH16" evidence="3">
    <location>
        <begin position="24"/>
        <end position="285"/>
    </location>
</feature>
<dbReference type="Proteomes" id="UP001602245">
    <property type="component" value="Unassembled WGS sequence"/>
</dbReference>
<gene>
    <name evidence="4" type="ORF">ACFY35_02450</name>
</gene>
<keyword evidence="2" id="KW-0732">Signal</keyword>
<dbReference type="Gene3D" id="2.60.120.200">
    <property type="match status" value="1"/>
</dbReference>
<dbReference type="EMBL" id="JBIAZU010000001">
    <property type="protein sequence ID" value="MFF5288268.1"/>
    <property type="molecule type" value="Genomic_DNA"/>
</dbReference>
<dbReference type="PANTHER" id="PTHR10963:SF55">
    <property type="entry name" value="GLYCOSIDE HYDROLASE FAMILY 16 PROTEIN"/>
    <property type="match status" value="1"/>
</dbReference>
<organism evidence="4 5">
    <name type="scientific">Paractinoplanes globisporus</name>
    <dbReference type="NCBI Taxonomy" id="113565"/>
    <lineage>
        <taxon>Bacteria</taxon>
        <taxon>Bacillati</taxon>
        <taxon>Actinomycetota</taxon>
        <taxon>Actinomycetes</taxon>
        <taxon>Micromonosporales</taxon>
        <taxon>Micromonosporaceae</taxon>
        <taxon>Paractinoplanes</taxon>
    </lineage>
</organism>
<dbReference type="PROSITE" id="PS51257">
    <property type="entry name" value="PROKAR_LIPOPROTEIN"/>
    <property type="match status" value="1"/>
</dbReference>
<dbReference type="GO" id="GO:0016787">
    <property type="term" value="F:hydrolase activity"/>
    <property type="evidence" value="ECO:0007669"/>
    <property type="project" value="UniProtKB-KW"/>
</dbReference>
<evidence type="ECO:0000259" key="3">
    <source>
        <dbReference type="PROSITE" id="PS51762"/>
    </source>
</evidence>
<dbReference type="PROSITE" id="PS51762">
    <property type="entry name" value="GH16_2"/>
    <property type="match status" value="1"/>
</dbReference>
<evidence type="ECO:0000313" key="4">
    <source>
        <dbReference type="EMBL" id="MFF5288268.1"/>
    </source>
</evidence>
<dbReference type="InterPro" id="IPR050546">
    <property type="entry name" value="Glycosyl_Hydrlase_16"/>
</dbReference>
<comment type="caution">
    <text evidence="4">The sequence shown here is derived from an EMBL/GenBank/DDBJ whole genome shotgun (WGS) entry which is preliminary data.</text>
</comment>
<dbReference type="PANTHER" id="PTHR10963">
    <property type="entry name" value="GLYCOSYL HYDROLASE-RELATED"/>
    <property type="match status" value="1"/>
</dbReference>
<evidence type="ECO:0000256" key="2">
    <source>
        <dbReference type="SAM" id="SignalP"/>
    </source>
</evidence>
<sequence>MSIRRGYGRAGLSLAVCLLLGACADDAGTPQWAVTGSSEPEVAATTTAAGANARCRKPTAPAGWGPLAFSDDFSGTRLDASKWSVYDSPGGTPPRDSSRVAVSGGELKITGGFGPDGKDVSGGLSGDVNLMYAHVDVCFRVDRGAGYSAIALLWPQSEKWPDDGEIDIAEVNRGARAYANSFVHNHANNDRLGHTTIADFTKWHVMSADWTPDHVTFYLDGVKQWTVGLDDRTAALGLVPSTSKMHLAIQLDQGCDQFVECRNSGTPAKVVMHTDWVRMYSYKSGAGG</sequence>
<reference evidence="4 5" key="1">
    <citation type="submission" date="2024-10" db="EMBL/GenBank/DDBJ databases">
        <title>The Natural Products Discovery Center: Release of the First 8490 Sequenced Strains for Exploring Actinobacteria Biosynthetic Diversity.</title>
        <authorList>
            <person name="Kalkreuter E."/>
            <person name="Kautsar S.A."/>
            <person name="Yang D."/>
            <person name="Bader C.D."/>
            <person name="Teijaro C.N."/>
            <person name="Fluegel L."/>
            <person name="Davis C.M."/>
            <person name="Simpson J.R."/>
            <person name="Lauterbach L."/>
            <person name="Steele A.D."/>
            <person name="Gui C."/>
            <person name="Meng S."/>
            <person name="Li G."/>
            <person name="Viehrig K."/>
            <person name="Ye F."/>
            <person name="Su P."/>
            <person name="Kiefer A.F."/>
            <person name="Nichols A."/>
            <person name="Cepeda A.J."/>
            <person name="Yan W."/>
            <person name="Fan B."/>
            <person name="Jiang Y."/>
            <person name="Adhikari A."/>
            <person name="Zheng C.-J."/>
            <person name="Schuster L."/>
            <person name="Cowan T.M."/>
            <person name="Smanski M.J."/>
            <person name="Chevrette M.G."/>
            <person name="De Carvalho L.P.S."/>
            <person name="Shen B."/>
        </authorList>
    </citation>
    <scope>NUCLEOTIDE SEQUENCE [LARGE SCALE GENOMIC DNA]</scope>
    <source>
        <strain evidence="4 5">NPDC000087</strain>
    </source>
</reference>
<protein>
    <submittedName>
        <fullName evidence="4">Glycoside hydrolase family 16 protein</fullName>
    </submittedName>
</protein>
<dbReference type="SUPFAM" id="SSF49899">
    <property type="entry name" value="Concanavalin A-like lectins/glucanases"/>
    <property type="match status" value="1"/>
</dbReference>
<accession>A0ABW6W4P3</accession>
<comment type="similarity">
    <text evidence="1">Belongs to the glycosyl hydrolase 16 family.</text>
</comment>
<keyword evidence="4" id="KW-0378">Hydrolase</keyword>
<dbReference type="CDD" id="cd00413">
    <property type="entry name" value="Glyco_hydrolase_16"/>
    <property type="match status" value="1"/>
</dbReference>
<name>A0ABW6W4P3_9ACTN</name>
<evidence type="ECO:0000256" key="1">
    <source>
        <dbReference type="ARBA" id="ARBA00006865"/>
    </source>
</evidence>
<feature type="chain" id="PRO_5046520088" evidence="2">
    <location>
        <begin position="28"/>
        <end position="288"/>
    </location>
</feature>
<dbReference type="InterPro" id="IPR013320">
    <property type="entry name" value="ConA-like_dom_sf"/>
</dbReference>
<keyword evidence="5" id="KW-1185">Reference proteome</keyword>
<dbReference type="Pfam" id="PF00722">
    <property type="entry name" value="Glyco_hydro_16"/>
    <property type="match status" value="1"/>
</dbReference>
<dbReference type="InterPro" id="IPR000757">
    <property type="entry name" value="Beta-glucanase-like"/>
</dbReference>